<sequence>MTDMSKYKNVSLTKETYAILDKLSKVLLPDAKLSVAKTIESLANEKARKLNGKIKKR</sequence>
<dbReference type="EMBL" id="KY052846">
    <property type="protein sequence ID" value="ASF00618.1"/>
    <property type="molecule type" value="Genomic_DNA"/>
</dbReference>
<evidence type="ECO:0000313" key="1">
    <source>
        <dbReference type="EMBL" id="ASF00618.1"/>
    </source>
</evidence>
<organism evidence="1">
    <name type="scientific">uncultured virus</name>
    <dbReference type="NCBI Taxonomy" id="340016"/>
    <lineage>
        <taxon>Viruses</taxon>
        <taxon>environmental samples</taxon>
    </lineage>
</organism>
<name>A0A218MMX9_9VIRU</name>
<reference evidence="1" key="1">
    <citation type="submission" date="2016-10" db="EMBL/GenBank/DDBJ databases">
        <authorList>
            <person name="Varghese N."/>
        </authorList>
    </citation>
    <scope>NUCLEOTIDE SEQUENCE</scope>
</reference>
<accession>A0A218MMX9</accession>
<reference evidence="1" key="2">
    <citation type="journal article" date="2017" name="Nat. Commun.">
        <title>Single-virus genomics reveals hidden cosmopolitan and abundant viruses.</title>
        <authorList>
            <person name="Martinez-Hernandez F."/>
            <person name="Fornas O."/>
            <person name="Lluesma Gomez M."/>
            <person name="Bolduc B."/>
            <person name="de la Cruz Pena M.J."/>
            <person name="Martinez J.M."/>
            <person name="Anton J."/>
            <person name="Gasol J.M."/>
            <person name="Rosselli R."/>
            <person name="Rodriguez-Valera F."/>
            <person name="Sullivan M.B."/>
            <person name="Acinas S.G."/>
            <person name="Martinez-Garcia M."/>
        </authorList>
    </citation>
    <scope>NUCLEOTIDE SEQUENCE</scope>
</reference>
<protein>
    <submittedName>
        <fullName evidence="1">Uncharacterized protein</fullName>
    </submittedName>
</protein>
<proteinExistence type="predicted"/>